<evidence type="ECO:0000313" key="1">
    <source>
        <dbReference type="EMBL" id="RBP36483.1"/>
    </source>
</evidence>
<reference evidence="1 2" key="1">
    <citation type="submission" date="2018-06" db="EMBL/GenBank/DDBJ databases">
        <title>Genomic Encyclopedia of Type Strains, Phase IV (KMG-IV): sequencing the most valuable type-strain genomes for metagenomic binning, comparative biology and taxonomic classification.</title>
        <authorList>
            <person name="Goeker M."/>
        </authorList>
    </citation>
    <scope>NUCLEOTIDE SEQUENCE [LARGE SCALE GENOMIC DNA]</scope>
    <source>
        <strain evidence="1 2">DSM 25520</strain>
    </source>
</reference>
<organism evidence="1 2">
    <name type="scientific">Eoetvoesiella caeni</name>
    <dbReference type="NCBI Taxonomy" id="645616"/>
    <lineage>
        <taxon>Bacteria</taxon>
        <taxon>Pseudomonadati</taxon>
        <taxon>Pseudomonadota</taxon>
        <taxon>Betaproteobacteria</taxon>
        <taxon>Burkholderiales</taxon>
        <taxon>Alcaligenaceae</taxon>
        <taxon>Eoetvoesiella</taxon>
    </lineage>
</organism>
<keyword evidence="2" id="KW-1185">Reference proteome</keyword>
<dbReference type="EMBL" id="QNRQ01000012">
    <property type="protein sequence ID" value="RBP36483.1"/>
    <property type="molecule type" value="Genomic_DNA"/>
</dbReference>
<dbReference type="AlphaFoldDB" id="A0A366H3D6"/>
<proteinExistence type="predicted"/>
<accession>A0A366H3D6</accession>
<protein>
    <recommendedName>
        <fullName evidence="3">Abi-like protein</fullName>
    </recommendedName>
</protein>
<sequence length="226" mass="25781">MVSTKEAIQEIRAALSAARMSTYEAITGVNGDDDTSALGLYIWNAQISGAFLAPLHICEVVIRNAISDALAWKYGANWPWSSAFEMSLPSPPVGYNARRDLFDARQKAPVVGQTGKVIAELKFVFWQRMFTSRHDQRLWSHKLTTVLPHLDLTQPYQQLRKNLYDDLEALRVLRNRIAHHEPILSRNLQADFSRITQVIGCRSGETANWMLRYQQVTQLLRDRPTT</sequence>
<comment type="caution">
    <text evidence="1">The sequence shown here is derived from an EMBL/GenBank/DDBJ whole genome shotgun (WGS) entry which is preliminary data.</text>
</comment>
<evidence type="ECO:0008006" key="3">
    <source>
        <dbReference type="Google" id="ProtNLM"/>
    </source>
</evidence>
<dbReference type="Proteomes" id="UP000253628">
    <property type="component" value="Unassembled WGS sequence"/>
</dbReference>
<name>A0A366H3D6_9BURK</name>
<gene>
    <name evidence="1" type="ORF">DFR37_11262</name>
</gene>
<evidence type="ECO:0000313" key="2">
    <source>
        <dbReference type="Proteomes" id="UP000253628"/>
    </source>
</evidence>